<accession>A0ABN9Q7E6</accession>
<name>A0ABN9Q7E6_9DINO</name>
<evidence type="ECO:0000256" key="1">
    <source>
        <dbReference type="SAM" id="MobiDB-lite"/>
    </source>
</evidence>
<feature type="region of interest" description="Disordered" evidence="1">
    <location>
        <begin position="1"/>
        <end position="67"/>
    </location>
</feature>
<keyword evidence="3" id="KW-1185">Reference proteome</keyword>
<comment type="caution">
    <text evidence="2">The sequence shown here is derived from an EMBL/GenBank/DDBJ whole genome shotgun (WGS) entry which is preliminary data.</text>
</comment>
<feature type="non-terminal residue" evidence="2">
    <location>
        <position position="1"/>
    </location>
</feature>
<reference evidence="2" key="1">
    <citation type="submission" date="2023-10" db="EMBL/GenBank/DDBJ databases">
        <authorList>
            <person name="Chen Y."/>
            <person name="Shah S."/>
            <person name="Dougan E. K."/>
            <person name="Thang M."/>
            <person name="Chan C."/>
        </authorList>
    </citation>
    <scope>NUCLEOTIDE SEQUENCE [LARGE SCALE GENOMIC DNA]</scope>
</reference>
<protein>
    <submittedName>
        <fullName evidence="2">Uncharacterized protein</fullName>
    </submittedName>
</protein>
<sequence length="67" mass="6905">GGHVQLRPARTPVARRTSRAPAVGVHSGAREDVSQSPELRGGQGLGGPHLVRRVPRGGLQPARGNGV</sequence>
<gene>
    <name evidence="2" type="ORF">PCOR1329_LOCUS8538</name>
</gene>
<dbReference type="EMBL" id="CAUYUJ010002346">
    <property type="protein sequence ID" value="CAK0800372.1"/>
    <property type="molecule type" value="Genomic_DNA"/>
</dbReference>
<proteinExistence type="predicted"/>
<dbReference type="Proteomes" id="UP001189429">
    <property type="component" value="Unassembled WGS sequence"/>
</dbReference>
<feature type="non-terminal residue" evidence="2">
    <location>
        <position position="67"/>
    </location>
</feature>
<evidence type="ECO:0000313" key="2">
    <source>
        <dbReference type="EMBL" id="CAK0800372.1"/>
    </source>
</evidence>
<evidence type="ECO:0000313" key="3">
    <source>
        <dbReference type="Proteomes" id="UP001189429"/>
    </source>
</evidence>
<organism evidence="2 3">
    <name type="scientific">Prorocentrum cordatum</name>
    <dbReference type="NCBI Taxonomy" id="2364126"/>
    <lineage>
        <taxon>Eukaryota</taxon>
        <taxon>Sar</taxon>
        <taxon>Alveolata</taxon>
        <taxon>Dinophyceae</taxon>
        <taxon>Prorocentrales</taxon>
        <taxon>Prorocentraceae</taxon>
        <taxon>Prorocentrum</taxon>
    </lineage>
</organism>